<feature type="chain" id="PRO_5040384006" evidence="6">
    <location>
        <begin position="20"/>
        <end position="179"/>
    </location>
</feature>
<evidence type="ECO:0000256" key="1">
    <source>
        <dbReference type="ARBA" id="ARBA00004613"/>
    </source>
</evidence>
<evidence type="ECO:0000256" key="6">
    <source>
        <dbReference type="SAM" id="SignalP"/>
    </source>
</evidence>
<accession>A0A9P0AIQ7</accession>
<dbReference type="GO" id="GO:0005576">
    <property type="term" value="C:extracellular region"/>
    <property type="evidence" value="ECO:0007669"/>
    <property type="project" value="UniProtKB-SubCell"/>
</dbReference>
<dbReference type="EMBL" id="OU963867">
    <property type="protein sequence ID" value="CAH0391345.1"/>
    <property type="molecule type" value="Genomic_DNA"/>
</dbReference>
<dbReference type="InterPro" id="IPR031420">
    <property type="entry name" value="UPF0669"/>
</dbReference>
<evidence type="ECO:0000313" key="7">
    <source>
        <dbReference type="EMBL" id="CAH0391345.1"/>
    </source>
</evidence>
<keyword evidence="8" id="KW-1185">Reference proteome</keyword>
<organism evidence="7 8">
    <name type="scientific">Bemisia tabaci</name>
    <name type="common">Sweetpotato whitefly</name>
    <name type="synonym">Aleurodes tabaci</name>
    <dbReference type="NCBI Taxonomy" id="7038"/>
    <lineage>
        <taxon>Eukaryota</taxon>
        <taxon>Metazoa</taxon>
        <taxon>Ecdysozoa</taxon>
        <taxon>Arthropoda</taxon>
        <taxon>Hexapoda</taxon>
        <taxon>Insecta</taxon>
        <taxon>Pterygota</taxon>
        <taxon>Neoptera</taxon>
        <taxon>Paraneoptera</taxon>
        <taxon>Hemiptera</taxon>
        <taxon>Sternorrhyncha</taxon>
        <taxon>Aleyrodoidea</taxon>
        <taxon>Aleyrodidae</taxon>
        <taxon>Aleyrodinae</taxon>
        <taxon>Bemisia</taxon>
    </lineage>
</organism>
<dbReference type="AlphaFoldDB" id="A0A9P0AIQ7"/>
<evidence type="ECO:0000313" key="8">
    <source>
        <dbReference type="Proteomes" id="UP001152759"/>
    </source>
</evidence>
<comment type="subcellular location">
    <subcellularLocation>
        <location evidence="1">Secreted</location>
    </subcellularLocation>
</comment>
<gene>
    <name evidence="7" type="ORF">BEMITA_LOCUS9976</name>
</gene>
<proteinExistence type="inferred from homology"/>
<feature type="signal peptide" evidence="6">
    <location>
        <begin position="1"/>
        <end position="19"/>
    </location>
</feature>
<evidence type="ECO:0000256" key="3">
    <source>
        <dbReference type="ARBA" id="ARBA00022525"/>
    </source>
</evidence>
<evidence type="ECO:0000256" key="4">
    <source>
        <dbReference type="ARBA" id="ARBA00022729"/>
    </source>
</evidence>
<keyword evidence="5" id="KW-0325">Glycoprotein</keyword>
<reference evidence="7" key="1">
    <citation type="submission" date="2021-12" db="EMBL/GenBank/DDBJ databases">
        <authorList>
            <person name="King R."/>
        </authorList>
    </citation>
    <scope>NUCLEOTIDE SEQUENCE</scope>
</reference>
<keyword evidence="4 6" id="KW-0732">Signal</keyword>
<dbReference type="PANTHER" id="PTHR31703">
    <property type="entry name" value="UPF0669 PROTEIN C6ORF120"/>
    <property type="match status" value="1"/>
</dbReference>
<protein>
    <submittedName>
        <fullName evidence="7">Uncharacterized protein</fullName>
    </submittedName>
</protein>
<evidence type="ECO:0000256" key="2">
    <source>
        <dbReference type="ARBA" id="ARBA00008960"/>
    </source>
</evidence>
<sequence length="179" mass="20657">MIIRFPWIFLSCLVLSVYSEVQLLQVSVSDKIVDGGNYSYYKLIYTGYISLYLRSEYGDADLYVSQFTEKPTFEPDTYCLQSATCDLDVIHVPKSFKRPLYIGVYGHPSREFSIYHLDIVFRNRDSDIICLEEESDFGNFEDNDIDGLDDTDMETSEEAPTVFPLLLTFANLLVELLFL</sequence>
<keyword evidence="3" id="KW-0964">Secreted</keyword>
<dbReference type="PANTHER" id="PTHR31703:SF2">
    <property type="entry name" value="UPF0669 PROTEIN C6ORF120"/>
    <property type="match status" value="1"/>
</dbReference>
<dbReference type="Proteomes" id="UP001152759">
    <property type="component" value="Chromosome 6"/>
</dbReference>
<comment type="similarity">
    <text evidence="2">Belongs to the UPF0669 family.</text>
</comment>
<dbReference type="Pfam" id="PF17065">
    <property type="entry name" value="UPF0669"/>
    <property type="match status" value="1"/>
</dbReference>
<evidence type="ECO:0000256" key="5">
    <source>
        <dbReference type="ARBA" id="ARBA00023180"/>
    </source>
</evidence>
<name>A0A9P0AIQ7_BEMTA</name>